<protein>
    <submittedName>
        <fullName evidence="2">Uncharacterized protein</fullName>
    </submittedName>
</protein>
<reference evidence="2" key="1">
    <citation type="submission" date="2018-04" db="EMBL/GenBank/DDBJ databases">
        <title>Transcriptome assembly of Sipha flava.</title>
        <authorList>
            <person name="Scully E.D."/>
            <person name="Geib S.M."/>
            <person name="Palmer N.A."/>
            <person name="Koch K."/>
            <person name="Bradshaw J."/>
            <person name="Heng-Moss T."/>
            <person name="Sarath G."/>
        </authorList>
    </citation>
    <scope>NUCLEOTIDE SEQUENCE</scope>
</reference>
<evidence type="ECO:0000256" key="1">
    <source>
        <dbReference type="SAM" id="Phobius"/>
    </source>
</evidence>
<keyword evidence="1" id="KW-0812">Transmembrane</keyword>
<proteinExistence type="predicted"/>
<name>A0A2S2R0Z7_9HEMI</name>
<evidence type="ECO:0000313" key="2">
    <source>
        <dbReference type="EMBL" id="MBY83697.1"/>
    </source>
</evidence>
<sequence>MCVCVCVCSTRDGGVGGKSGGSGGGGVLCRRRGATEEIRGQDVLESRTYRRPCPWRAPAAALRPFLRPPAIGVGFSLLGSAVRRRAAPRQTFSLRARFCAGVSVPHSALSLSPLARSVARPPVRHPSAPAPAFRHRAPGCFSSVLPLFLFFTIFPFFIPPPRRPLRPDVWPRPIFPFPFTPSSRPTRHHVQTPRPPCATYISFYRHAVYRGSEKTDVTVNTDMVNISFRTTRSATGRFQLNVFSFRTTTMKHEIFGTFSRANNFYNFFRITQIPVSINALRYAGRLFFRSTRAFTKETFVPFVLNVYYSVRWRRLVDIRPVFNPFRTERVE</sequence>
<gene>
    <name evidence="2" type="ORF">g.137720</name>
</gene>
<dbReference type="EMBL" id="GGMS01014494">
    <property type="protein sequence ID" value="MBY83697.1"/>
    <property type="molecule type" value="Transcribed_RNA"/>
</dbReference>
<dbReference type="AlphaFoldDB" id="A0A2S2R0Z7"/>
<organism evidence="2">
    <name type="scientific">Sipha flava</name>
    <name type="common">yellow sugarcane aphid</name>
    <dbReference type="NCBI Taxonomy" id="143950"/>
    <lineage>
        <taxon>Eukaryota</taxon>
        <taxon>Metazoa</taxon>
        <taxon>Ecdysozoa</taxon>
        <taxon>Arthropoda</taxon>
        <taxon>Hexapoda</taxon>
        <taxon>Insecta</taxon>
        <taxon>Pterygota</taxon>
        <taxon>Neoptera</taxon>
        <taxon>Paraneoptera</taxon>
        <taxon>Hemiptera</taxon>
        <taxon>Sternorrhyncha</taxon>
        <taxon>Aphidomorpha</taxon>
        <taxon>Aphidoidea</taxon>
        <taxon>Aphididae</taxon>
        <taxon>Sipha</taxon>
    </lineage>
</organism>
<keyword evidence="1" id="KW-1133">Transmembrane helix</keyword>
<feature type="transmembrane region" description="Helical" evidence="1">
    <location>
        <begin position="141"/>
        <end position="158"/>
    </location>
</feature>
<keyword evidence="1" id="KW-0472">Membrane</keyword>
<accession>A0A2S2R0Z7</accession>